<keyword evidence="3" id="KW-0808">Transferase</keyword>
<dbReference type="GO" id="GO:0016746">
    <property type="term" value="F:acyltransferase activity"/>
    <property type="evidence" value="ECO:0007669"/>
    <property type="project" value="UniProtKB-KW"/>
</dbReference>
<dbReference type="Pfam" id="PF13444">
    <property type="entry name" value="Acetyltransf_5"/>
    <property type="match status" value="1"/>
</dbReference>
<dbReference type="Pfam" id="PF19576">
    <property type="entry name" value="Acyltransf_2"/>
    <property type="match status" value="1"/>
</dbReference>
<comment type="pathway">
    <text evidence="1">Lipid metabolism.</text>
</comment>
<evidence type="ECO:0000259" key="6">
    <source>
        <dbReference type="SMART" id="SM00563"/>
    </source>
</evidence>
<protein>
    <submittedName>
        <fullName evidence="7">Hemolysin</fullName>
    </submittedName>
</protein>
<dbReference type="InterPro" id="IPR052351">
    <property type="entry name" value="Ornithine_N-alpha-AT"/>
</dbReference>
<dbReference type="OrthoDB" id="1113830at2"/>
<evidence type="ECO:0000256" key="5">
    <source>
        <dbReference type="ARBA" id="ARBA00023315"/>
    </source>
</evidence>
<dbReference type="SUPFAM" id="SSF55729">
    <property type="entry name" value="Acyl-CoA N-acyltransferases (Nat)"/>
    <property type="match status" value="1"/>
</dbReference>
<reference evidence="8" key="1">
    <citation type="submission" date="2018-05" db="EMBL/GenBank/DDBJ databases">
        <authorList>
            <person name="Nie L."/>
        </authorList>
    </citation>
    <scope>NUCLEOTIDE SEQUENCE [LARGE SCALE GENOMIC DNA]</scope>
    <source>
        <strain evidence="8">NL</strain>
    </source>
</reference>
<evidence type="ECO:0000313" key="7">
    <source>
        <dbReference type="EMBL" id="RAK68223.1"/>
    </source>
</evidence>
<evidence type="ECO:0000256" key="2">
    <source>
        <dbReference type="ARBA" id="ARBA00022516"/>
    </source>
</evidence>
<dbReference type="InterPro" id="IPR002123">
    <property type="entry name" value="Plipid/glycerol_acylTrfase"/>
</dbReference>
<evidence type="ECO:0000313" key="8">
    <source>
        <dbReference type="Proteomes" id="UP000248553"/>
    </source>
</evidence>
<comment type="caution">
    <text evidence="7">The sequence shown here is derived from an EMBL/GenBank/DDBJ whole genome shotgun (WGS) entry which is preliminary data.</text>
</comment>
<organism evidence="7 8">
    <name type="scientific">Hymenobacter edaphi</name>
    <dbReference type="NCBI Taxonomy" id="2211146"/>
    <lineage>
        <taxon>Bacteria</taxon>
        <taxon>Pseudomonadati</taxon>
        <taxon>Bacteroidota</taxon>
        <taxon>Cytophagia</taxon>
        <taxon>Cytophagales</taxon>
        <taxon>Hymenobacteraceae</taxon>
        <taxon>Hymenobacter</taxon>
    </lineage>
</organism>
<proteinExistence type="predicted"/>
<keyword evidence="2" id="KW-0444">Lipid biosynthesis</keyword>
<evidence type="ECO:0000256" key="1">
    <source>
        <dbReference type="ARBA" id="ARBA00005189"/>
    </source>
</evidence>
<dbReference type="PANTHER" id="PTHR37323:SF1">
    <property type="entry name" value="L-ORNITHINE N(ALPHA)-ACYLTRANSFERASE"/>
    <property type="match status" value="1"/>
</dbReference>
<keyword evidence="5" id="KW-0012">Acyltransferase</keyword>
<gene>
    <name evidence="7" type="ORF">DLM85_09330</name>
</gene>
<evidence type="ECO:0000256" key="3">
    <source>
        <dbReference type="ARBA" id="ARBA00022679"/>
    </source>
</evidence>
<dbReference type="AlphaFoldDB" id="A0A328BM89"/>
<feature type="domain" description="Phospholipid/glycerol acyltransferase" evidence="6">
    <location>
        <begin position="94"/>
        <end position="216"/>
    </location>
</feature>
<dbReference type="Gene3D" id="3.40.630.30">
    <property type="match status" value="1"/>
</dbReference>
<keyword evidence="8" id="KW-1185">Reference proteome</keyword>
<sequence length="602" mass="67171">MFEQLPTAAVPGPLALLDMLSANLPLPAGFGGRSRAALRPVLQRFTHLRELQRLYEQAAELTGLEFVAAILQRLQITVEYDAAELRRVPAAGAFIAVANHPSGMLDGLVLLHVLGQARPELRTVANELLAPLLPQLHQQFVLVRPDAADAPRNVPGLRRLLEFLHNDVPLLLFPAGEVAHRHAPFGPVEESAWHPTAGRLVRAARLPVLPVWVSGHNSRSFDWLGLVHPLLRTARLPAELLNKRGHTVHVRIGQPVGPQELHQLPPDAQMPYLRARVHALAPATLSRSAALLAPLKQAAAAPVGVVAETHPALIEADLAALRPARRLVQSRQWEVYVARKKEIPHVLREIGRLRELTFRREGEGTQQAIDLDAHDDYYRHLFVYDRAARRLVAAYRIGPGRAILRQHGRRGFYLNALFRLQKGLKPLLRQSLELGRSFVREEYQRQPMPLALLWKGIAAYLGQHPEYRYLIGPVSISNRFTPASKGAMVDFIRRHCFDAELAAHVRPRKQFRYRPLDAAERPGVLQTGVDSIDALGRLVASIEPRGLGIPTLLRQYVRLNARFIGFNVDPAFSNSLDGFIVLDAAELPERAHRLLERLPAQG</sequence>
<accession>A0A328BM89</accession>
<dbReference type="InterPro" id="IPR045746">
    <property type="entry name" value="ACT14924-like_Acyltransf_dom"/>
</dbReference>
<name>A0A328BM89_9BACT</name>
<dbReference type="SMART" id="SM00563">
    <property type="entry name" value="PlsC"/>
    <property type="match status" value="1"/>
</dbReference>
<dbReference type="Proteomes" id="UP000248553">
    <property type="component" value="Unassembled WGS sequence"/>
</dbReference>
<dbReference type="InterPro" id="IPR016181">
    <property type="entry name" value="Acyl_CoA_acyltransferase"/>
</dbReference>
<dbReference type="PANTHER" id="PTHR37323">
    <property type="entry name" value="GCN5-RELATED N-ACETYLTRANSFERASE"/>
    <property type="match status" value="1"/>
</dbReference>
<keyword evidence="4" id="KW-0443">Lipid metabolism</keyword>
<dbReference type="GO" id="GO:0006629">
    <property type="term" value="P:lipid metabolic process"/>
    <property type="evidence" value="ECO:0007669"/>
    <property type="project" value="UniProtKB-KW"/>
</dbReference>
<evidence type="ECO:0000256" key="4">
    <source>
        <dbReference type="ARBA" id="ARBA00023098"/>
    </source>
</evidence>
<dbReference type="EMBL" id="QHKM01000002">
    <property type="protein sequence ID" value="RAK68223.1"/>
    <property type="molecule type" value="Genomic_DNA"/>
</dbReference>
<dbReference type="RefSeq" id="WP_111477836.1">
    <property type="nucleotide sequence ID" value="NZ_QHKM01000002.1"/>
</dbReference>